<evidence type="ECO:0000313" key="1">
    <source>
        <dbReference type="EMBL" id="KAJ2811716.1"/>
    </source>
</evidence>
<protein>
    <submittedName>
        <fullName evidence="1">Uncharacterized protein</fullName>
    </submittedName>
</protein>
<accession>A0ACC1LM40</accession>
<comment type="caution">
    <text evidence="1">The sequence shown here is derived from an EMBL/GenBank/DDBJ whole genome shotgun (WGS) entry which is preliminary data.</text>
</comment>
<keyword evidence="2" id="KW-1185">Reference proteome</keyword>
<sequence length="593" mass="62762">MSSKVDCHFFLTSSCRNGDQCQFRHSERAKETEEVCSDYAQTGHCPVSDCGKRHTEVSSRSTKPPSEVACRNEENGGTCTRPGCIFKHVRSTQPGALNAGAKVFVPQQKPARPARPPMEWTPQGKTARPPVKPHANMEWTPAMAKPPPIPGTAGVRAPAGPRVVGRPRAPMVRPPQNTMADDSQGMDVDTPQPPAQAVIRHVERPTAQTSAPSVASIPTIYDILGISEQAPASTKAARGRRARNRARSSTVSHVPAVSFAPMPAFSVAAQAPSVLAWPQTQAPRSDPIAPAVVPSVETTPPLMMHTIGDVADTAPALDVGPEPEVSKPEVVAASRSDKPLRAMVSLDDLESSADERAHTPEAPIAPQAAASSPLVLPRKPVVVAPVAKIAASPVTPAKPRDAKTSSPRLGTADPVGAGSLVPKILSFQEIMERKRRKLAETGASSVASSPPVVEVTVESPAEPTVEPVAEPAVEPAVEPVVEPISEPAAEPAADTEQATPAGVRALSGKRRIIIDEDDLESDASEGKRARPKPPTRHKALAIPDYVAMFERELAEITVDLDGPLENTRADDLVSRATLANTFIDQDIDQILGL</sequence>
<proteinExistence type="predicted"/>
<organism evidence="1 2">
    <name type="scientific">Coemansia furcata</name>
    <dbReference type="NCBI Taxonomy" id="417177"/>
    <lineage>
        <taxon>Eukaryota</taxon>
        <taxon>Fungi</taxon>
        <taxon>Fungi incertae sedis</taxon>
        <taxon>Zoopagomycota</taxon>
        <taxon>Kickxellomycotina</taxon>
        <taxon>Kickxellomycetes</taxon>
        <taxon>Kickxellales</taxon>
        <taxon>Kickxellaceae</taxon>
        <taxon>Coemansia</taxon>
    </lineage>
</organism>
<name>A0ACC1LM40_9FUNG</name>
<dbReference type="EMBL" id="JANBUP010000373">
    <property type="protein sequence ID" value="KAJ2811716.1"/>
    <property type="molecule type" value="Genomic_DNA"/>
</dbReference>
<reference evidence="1" key="1">
    <citation type="submission" date="2022-07" db="EMBL/GenBank/DDBJ databases">
        <title>Phylogenomic reconstructions and comparative analyses of Kickxellomycotina fungi.</title>
        <authorList>
            <person name="Reynolds N.K."/>
            <person name="Stajich J.E."/>
            <person name="Barry K."/>
            <person name="Grigoriev I.V."/>
            <person name="Crous P."/>
            <person name="Smith M.E."/>
        </authorList>
    </citation>
    <scope>NUCLEOTIDE SEQUENCE</scope>
    <source>
        <strain evidence="1">CBS 102833</strain>
    </source>
</reference>
<dbReference type="Proteomes" id="UP001140096">
    <property type="component" value="Unassembled WGS sequence"/>
</dbReference>
<evidence type="ECO:0000313" key="2">
    <source>
        <dbReference type="Proteomes" id="UP001140096"/>
    </source>
</evidence>
<gene>
    <name evidence="1" type="ORF">H4S07_001881</name>
</gene>